<evidence type="ECO:0000256" key="1">
    <source>
        <dbReference type="ARBA" id="ARBA00001917"/>
    </source>
</evidence>
<accession>W9Y601</accession>
<evidence type="ECO:0000313" key="13">
    <source>
        <dbReference type="Proteomes" id="UP000019484"/>
    </source>
</evidence>
<protein>
    <submittedName>
        <fullName evidence="12">tRNA-dihydrouridine synthase 2</fullName>
    </submittedName>
</protein>
<feature type="compositionally biased region" description="Basic and acidic residues" evidence="10">
    <location>
        <begin position="376"/>
        <end position="401"/>
    </location>
</feature>
<keyword evidence="6" id="KW-0560">Oxidoreductase</keyword>
<dbReference type="GeneID" id="19160067"/>
<evidence type="ECO:0000256" key="2">
    <source>
        <dbReference type="ARBA" id="ARBA00022630"/>
    </source>
</evidence>
<dbReference type="EMBL" id="AMWN01000004">
    <property type="protein sequence ID" value="EXJ88262.1"/>
    <property type="molecule type" value="Genomic_DNA"/>
</dbReference>
<evidence type="ECO:0000256" key="5">
    <source>
        <dbReference type="ARBA" id="ARBA00022694"/>
    </source>
</evidence>
<dbReference type="PANTHER" id="PTHR45936">
    <property type="entry name" value="TRNA-DIHYDROURIDINE(20) SYNTHASE [NAD(P)+]-LIKE"/>
    <property type="match status" value="1"/>
</dbReference>
<gene>
    <name evidence="12" type="ORF">A1O1_05192</name>
</gene>
<comment type="function">
    <text evidence="7">Catalyzes the synthesis of dihydrouridine, a modified base found in the D-loop of most tRNAs. Specifically modifies U47 in cytoplasmic tRNAs. Catalyzes the synthesis of dihydrouridine in some mRNAs, thereby affecting their translation.</text>
</comment>
<dbReference type="PROSITE" id="PS01136">
    <property type="entry name" value="UPF0034"/>
    <property type="match status" value="1"/>
</dbReference>
<feature type="compositionally biased region" description="Polar residues" evidence="10">
    <location>
        <begin position="1"/>
        <end position="13"/>
    </location>
</feature>
<dbReference type="Proteomes" id="UP000019484">
    <property type="component" value="Unassembled WGS sequence"/>
</dbReference>
<dbReference type="InterPro" id="IPR035587">
    <property type="entry name" value="DUS-like_FMN-bd"/>
</dbReference>
<feature type="compositionally biased region" description="Polar residues" evidence="10">
    <location>
        <begin position="403"/>
        <end position="413"/>
    </location>
</feature>
<evidence type="ECO:0000259" key="11">
    <source>
        <dbReference type="Pfam" id="PF01207"/>
    </source>
</evidence>
<keyword evidence="2" id="KW-0285">Flavoprotein</keyword>
<organism evidence="12 13">
    <name type="scientific">Capronia coronata CBS 617.96</name>
    <dbReference type="NCBI Taxonomy" id="1182541"/>
    <lineage>
        <taxon>Eukaryota</taxon>
        <taxon>Fungi</taxon>
        <taxon>Dikarya</taxon>
        <taxon>Ascomycota</taxon>
        <taxon>Pezizomycotina</taxon>
        <taxon>Eurotiomycetes</taxon>
        <taxon>Chaetothyriomycetidae</taxon>
        <taxon>Chaetothyriales</taxon>
        <taxon>Herpotrichiellaceae</taxon>
        <taxon>Capronia</taxon>
    </lineage>
</organism>
<keyword evidence="3" id="KW-0288">FMN</keyword>
<dbReference type="STRING" id="1182541.W9Y601"/>
<dbReference type="AlphaFoldDB" id="W9Y601"/>
<comment type="cofactor">
    <cofactor evidence="1">
        <name>FMN</name>
        <dbReference type="ChEBI" id="CHEBI:58210"/>
    </cofactor>
</comment>
<dbReference type="InterPro" id="IPR052582">
    <property type="entry name" value="tRNA-DUS-like"/>
</dbReference>
<dbReference type="GO" id="GO:0005737">
    <property type="term" value="C:cytoplasm"/>
    <property type="evidence" value="ECO:0007669"/>
    <property type="project" value="TreeGrafter"/>
</dbReference>
<proteinExistence type="predicted"/>
<evidence type="ECO:0000256" key="3">
    <source>
        <dbReference type="ARBA" id="ARBA00022643"/>
    </source>
</evidence>
<evidence type="ECO:0000256" key="8">
    <source>
        <dbReference type="ARBA" id="ARBA00048342"/>
    </source>
</evidence>
<evidence type="ECO:0000256" key="4">
    <source>
        <dbReference type="ARBA" id="ARBA00022664"/>
    </source>
</evidence>
<dbReference type="InterPro" id="IPR018517">
    <property type="entry name" value="tRNA_hU_synthase_CS"/>
</dbReference>
<comment type="catalytic activity">
    <reaction evidence="9">
        <text>a 5,6-dihydrouridine in mRNA + NADP(+) = a uridine in mRNA + NADPH + H(+)</text>
        <dbReference type="Rhea" id="RHEA:69855"/>
        <dbReference type="Rhea" id="RHEA-COMP:14658"/>
        <dbReference type="Rhea" id="RHEA-COMP:17789"/>
        <dbReference type="ChEBI" id="CHEBI:15378"/>
        <dbReference type="ChEBI" id="CHEBI:57783"/>
        <dbReference type="ChEBI" id="CHEBI:58349"/>
        <dbReference type="ChEBI" id="CHEBI:65315"/>
        <dbReference type="ChEBI" id="CHEBI:74443"/>
    </reaction>
    <physiologicalReaction direction="right-to-left" evidence="9">
        <dbReference type="Rhea" id="RHEA:69857"/>
    </physiologicalReaction>
</comment>
<feature type="compositionally biased region" description="Basic and acidic residues" evidence="10">
    <location>
        <begin position="414"/>
        <end position="425"/>
    </location>
</feature>
<dbReference type="GO" id="GO:0050660">
    <property type="term" value="F:flavin adenine dinucleotide binding"/>
    <property type="evidence" value="ECO:0007669"/>
    <property type="project" value="InterPro"/>
</dbReference>
<dbReference type="InterPro" id="IPR013785">
    <property type="entry name" value="Aldolase_TIM"/>
</dbReference>
<evidence type="ECO:0000256" key="7">
    <source>
        <dbReference type="ARBA" id="ARBA00045934"/>
    </source>
</evidence>
<evidence type="ECO:0000256" key="10">
    <source>
        <dbReference type="SAM" id="MobiDB-lite"/>
    </source>
</evidence>
<feature type="region of interest" description="Disordered" evidence="10">
    <location>
        <begin position="1"/>
        <end position="21"/>
    </location>
</feature>
<feature type="region of interest" description="Disordered" evidence="10">
    <location>
        <begin position="376"/>
        <end position="444"/>
    </location>
</feature>
<name>W9Y601_9EURO</name>
<dbReference type="SUPFAM" id="SSF51395">
    <property type="entry name" value="FMN-linked oxidoreductases"/>
    <property type="match status" value="1"/>
</dbReference>
<evidence type="ECO:0000256" key="6">
    <source>
        <dbReference type="ARBA" id="ARBA00023002"/>
    </source>
</evidence>
<keyword evidence="5" id="KW-0819">tRNA processing</keyword>
<feature type="domain" description="DUS-like FMN-binding" evidence="11">
    <location>
        <begin position="32"/>
        <end position="298"/>
    </location>
</feature>
<evidence type="ECO:0000256" key="9">
    <source>
        <dbReference type="ARBA" id="ARBA00049447"/>
    </source>
</evidence>
<reference evidence="12 13" key="1">
    <citation type="submission" date="2013-03" db="EMBL/GenBank/DDBJ databases">
        <title>The Genome Sequence of Capronia coronata CBS 617.96.</title>
        <authorList>
            <consortium name="The Broad Institute Genomics Platform"/>
            <person name="Cuomo C."/>
            <person name="de Hoog S."/>
            <person name="Gorbushina A."/>
            <person name="Walker B."/>
            <person name="Young S.K."/>
            <person name="Zeng Q."/>
            <person name="Gargeya S."/>
            <person name="Fitzgerald M."/>
            <person name="Haas B."/>
            <person name="Abouelleil A."/>
            <person name="Allen A.W."/>
            <person name="Alvarado L."/>
            <person name="Arachchi H.M."/>
            <person name="Berlin A.M."/>
            <person name="Chapman S.B."/>
            <person name="Gainer-Dewar J."/>
            <person name="Goldberg J."/>
            <person name="Griggs A."/>
            <person name="Gujja S."/>
            <person name="Hansen M."/>
            <person name="Howarth C."/>
            <person name="Imamovic A."/>
            <person name="Ireland A."/>
            <person name="Larimer J."/>
            <person name="McCowan C."/>
            <person name="Murphy C."/>
            <person name="Pearson M."/>
            <person name="Poon T.W."/>
            <person name="Priest M."/>
            <person name="Roberts A."/>
            <person name="Saif S."/>
            <person name="Shea T."/>
            <person name="Sisk P."/>
            <person name="Sykes S."/>
            <person name="Wortman J."/>
            <person name="Nusbaum C."/>
            <person name="Birren B."/>
        </authorList>
    </citation>
    <scope>NUCLEOTIDE SEQUENCE [LARGE SCALE GENOMIC DNA]</scope>
    <source>
        <strain evidence="12 13">CBS 617.96</strain>
    </source>
</reference>
<dbReference type="OrthoDB" id="10262250at2759"/>
<dbReference type="eggNOG" id="KOG2334">
    <property type="taxonomic scope" value="Eukaryota"/>
</dbReference>
<keyword evidence="4" id="KW-0507">mRNA processing</keyword>
<dbReference type="HOGENOM" id="CLU_013299_3_2_1"/>
<dbReference type="GO" id="GO:0006397">
    <property type="term" value="P:mRNA processing"/>
    <property type="evidence" value="ECO:0007669"/>
    <property type="project" value="UniProtKB-KW"/>
</dbReference>
<evidence type="ECO:0000313" key="12">
    <source>
        <dbReference type="EMBL" id="EXJ88262.1"/>
    </source>
</evidence>
<dbReference type="Pfam" id="PF01207">
    <property type="entry name" value="Dus"/>
    <property type="match status" value="1"/>
</dbReference>
<dbReference type="CDD" id="cd02801">
    <property type="entry name" value="DUS_like_FMN"/>
    <property type="match status" value="1"/>
</dbReference>
<dbReference type="GO" id="GO:0017150">
    <property type="term" value="F:tRNA dihydrouridine synthase activity"/>
    <property type="evidence" value="ECO:0007669"/>
    <property type="project" value="InterPro"/>
</dbReference>
<comment type="catalytic activity">
    <reaction evidence="8">
        <text>a 5,6-dihydrouridine in mRNA + NAD(+) = a uridine in mRNA + NADH + H(+)</text>
        <dbReference type="Rhea" id="RHEA:69851"/>
        <dbReference type="Rhea" id="RHEA-COMP:14658"/>
        <dbReference type="Rhea" id="RHEA-COMP:17789"/>
        <dbReference type="ChEBI" id="CHEBI:15378"/>
        <dbReference type="ChEBI" id="CHEBI:57540"/>
        <dbReference type="ChEBI" id="CHEBI:57945"/>
        <dbReference type="ChEBI" id="CHEBI:65315"/>
        <dbReference type="ChEBI" id="CHEBI:74443"/>
    </reaction>
    <physiologicalReaction direction="right-to-left" evidence="8">
        <dbReference type="Rhea" id="RHEA:69853"/>
    </physiologicalReaction>
</comment>
<keyword evidence="13" id="KW-1185">Reference proteome</keyword>
<dbReference type="Gene3D" id="3.20.20.70">
    <property type="entry name" value="Aldolase class I"/>
    <property type="match status" value="1"/>
</dbReference>
<dbReference type="RefSeq" id="XP_007724268.1">
    <property type="nucleotide sequence ID" value="XM_007726078.1"/>
</dbReference>
<sequence length="444" mass="48487">MTSLPPADQSPQSAPRVPIPRRGVDYRGKVVLAPMVRSGELPSRLLALKYGADLVWGPETVDRSMIGTTQKTNPRTGCIEWTRCSNNNKNSKSDVPPKESIIYRIDPIRESDKLIYQIGTASPDYAVQAATLVAPYVRGVDVNAGCPKPFSTSGGMGAALLRTPDLLCDILTALVTKVGIPHEIGISVKIRLLETPELTSTLVNKLCKTGIVGLTIHCRTTPMRPRERAIRDQLRMIGDICRSHGVACLVNGDVTSRDQGLALAKEYGVDGAMIATAAEANSSVFRSEEQGGVAPWHEVVEEYLRLAMSVENKFGNTKFLLSQLMPGKNPGYQPVQMSRSYSEVVSILQISDAEMVEKAKEVDHLLNLDVPKITKTDIKRQHKQQNRESYQKKQEKKRALEPNDTSNGQIESPSQERTKKQKGEIAAENAGFDGVGQGAMAVAA</sequence>
<dbReference type="PANTHER" id="PTHR45936:SF1">
    <property type="entry name" value="TRNA-DIHYDROURIDINE(20) SYNTHASE [NAD(P)+]-LIKE"/>
    <property type="match status" value="1"/>
</dbReference>
<comment type="caution">
    <text evidence="12">The sequence shown here is derived from an EMBL/GenBank/DDBJ whole genome shotgun (WGS) entry which is preliminary data.</text>
</comment>